<organism evidence="1 2">
    <name type="scientific">Catharanthus roseus</name>
    <name type="common">Madagascar periwinkle</name>
    <name type="synonym">Vinca rosea</name>
    <dbReference type="NCBI Taxonomy" id="4058"/>
    <lineage>
        <taxon>Eukaryota</taxon>
        <taxon>Viridiplantae</taxon>
        <taxon>Streptophyta</taxon>
        <taxon>Embryophyta</taxon>
        <taxon>Tracheophyta</taxon>
        <taxon>Spermatophyta</taxon>
        <taxon>Magnoliopsida</taxon>
        <taxon>eudicotyledons</taxon>
        <taxon>Gunneridae</taxon>
        <taxon>Pentapetalae</taxon>
        <taxon>asterids</taxon>
        <taxon>lamiids</taxon>
        <taxon>Gentianales</taxon>
        <taxon>Apocynaceae</taxon>
        <taxon>Rauvolfioideae</taxon>
        <taxon>Vinceae</taxon>
        <taxon>Catharanthinae</taxon>
        <taxon>Catharanthus</taxon>
    </lineage>
</organism>
<sequence length="332" mass="38266">MHDFVTLKLNFLSFFAIEDEWKYNKYKQRQMILEVMDTNLDSRTDSLTRRRLEFQNLNNNGDNLLIKKETKLEDIILASTHGENIIYEIHSRISSEVIPKVGMNFSNEKYAYEFYKTYAKEVGFGIRMSVSHDDNEGKRPSDKRYVIIKTHPSETRSGCKTTMKINCRVTGRYQLVQVIHEHNHTFCSPKSEETYDMAKYGMQKMLETVKARLKNKQVKIVSVDTVGPIKIDTHSSINSVEQGPSQMLQEGAFSTYDLNGRNIMSDHFVLQPSISMHSTPFFQFLNQASYQQNHMPVSSRSMIQVIQADKVPVVDESQNAQIKSPSANVELL</sequence>
<evidence type="ECO:0000313" key="1">
    <source>
        <dbReference type="EMBL" id="KAI5667527.1"/>
    </source>
</evidence>
<keyword evidence="2" id="KW-1185">Reference proteome</keyword>
<protein>
    <submittedName>
        <fullName evidence="1">Uncharacterized protein</fullName>
    </submittedName>
</protein>
<gene>
    <name evidence="1" type="ORF">M9H77_17380</name>
</gene>
<dbReference type="EMBL" id="CM044704">
    <property type="protein sequence ID" value="KAI5667527.1"/>
    <property type="molecule type" value="Genomic_DNA"/>
</dbReference>
<reference evidence="2" key="1">
    <citation type="journal article" date="2023" name="Nat. Plants">
        <title>Single-cell RNA sequencing provides a high-resolution roadmap for understanding the multicellular compartmentation of specialized metabolism.</title>
        <authorList>
            <person name="Sun S."/>
            <person name="Shen X."/>
            <person name="Li Y."/>
            <person name="Li Y."/>
            <person name="Wang S."/>
            <person name="Li R."/>
            <person name="Zhang H."/>
            <person name="Shen G."/>
            <person name="Guo B."/>
            <person name="Wei J."/>
            <person name="Xu J."/>
            <person name="St-Pierre B."/>
            <person name="Chen S."/>
            <person name="Sun C."/>
        </authorList>
    </citation>
    <scope>NUCLEOTIDE SEQUENCE [LARGE SCALE GENOMIC DNA]</scope>
</reference>
<proteinExistence type="predicted"/>
<dbReference type="Proteomes" id="UP001060085">
    <property type="component" value="Linkage Group LG04"/>
</dbReference>
<name>A0ACC0B4G2_CATRO</name>
<comment type="caution">
    <text evidence="1">The sequence shown here is derived from an EMBL/GenBank/DDBJ whole genome shotgun (WGS) entry which is preliminary data.</text>
</comment>
<accession>A0ACC0B4G2</accession>
<evidence type="ECO:0000313" key="2">
    <source>
        <dbReference type="Proteomes" id="UP001060085"/>
    </source>
</evidence>